<name>A0A7J9L0V9_GOSSC</name>
<accession>A0A7J9L0V9</accession>
<dbReference type="OrthoDB" id="10452597at2759"/>
<evidence type="ECO:0000313" key="2">
    <source>
        <dbReference type="Proteomes" id="UP000593576"/>
    </source>
</evidence>
<evidence type="ECO:0000313" key="1">
    <source>
        <dbReference type="EMBL" id="MBA0852206.1"/>
    </source>
</evidence>
<dbReference type="Proteomes" id="UP000593576">
    <property type="component" value="Unassembled WGS sequence"/>
</dbReference>
<comment type="caution">
    <text evidence="1">The sequence shown here is derived from an EMBL/GenBank/DDBJ whole genome shotgun (WGS) entry which is preliminary data.</text>
</comment>
<keyword evidence="2" id="KW-1185">Reference proteome</keyword>
<gene>
    <name evidence="1" type="ORF">Goshw_002468</name>
</gene>
<sequence length="164" mass="18149">MSFKGLGEDMSVDMAVDLSLAPDDPDFMEEDIMRSIVNGMSVIDFFERIQQILVKDMVTTVVVKLLGCIKDLCPTAVAVLDRTIEIEAAPMSMPTGERTMEMAKAFRPLSLLRENLYKPRENRNRKAKVLVNESVGSRFNALSSLGKREADNGVASADLSTVNF</sequence>
<proteinExistence type="predicted"/>
<protein>
    <submittedName>
        <fullName evidence="1">Uncharacterized protein</fullName>
    </submittedName>
</protein>
<dbReference type="EMBL" id="JABFAF010000004">
    <property type="protein sequence ID" value="MBA0852206.1"/>
    <property type="molecule type" value="Genomic_DNA"/>
</dbReference>
<dbReference type="AlphaFoldDB" id="A0A7J9L0V9"/>
<reference evidence="1 2" key="1">
    <citation type="journal article" date="2019" name="Genome Biol. Evol.">
        <title>Insights into the evolution of the New World diploid cottons (Gossypium, subgenus Houzingenia) based on genome sequencing.</title>
        <authorList>
            <person name="Grover C.E."/>
            <person name="Arick M.A. 2nd"/>
            <person name="Thrash A."/>
            <person name="Conover J.L."/>
            <person name="Sanders W.S."/>
            <person name="Peterson D.G."/>
            <person name="Frelichowski J.E."/>
            <person name="Scheffler J.A."/>
            <person name="Scheffler B.E."/>
            <person name="Wendel J.F."/>
        </authorList>
    </citation>
    <scope>NUCLEOTIDE SEQUENCE [LARGE SCALE GENOMIC DNA]</scope>
    <source>
        <strain evidence="1">1</strain>
        <tissue evidence="1">Leaf</tissue>
    </source>
</reference>
<organism evidence="1 2">
    <name type="scientific">Gossypium schwendimanii</name>
    <name type="common">Cotton</name>
    <dbReference type="NCBI Taxonomy" id="34291"/>
    <lineage>
        <taxon>Eukaryota</taxon>
        <taxon>Viridiplantae</taxon>
        <taxon>Streptophyta</taxon>
        <taxon>Embryophyta</taxon>
        <taxon>Tracheophyta</taxon>
        <taxon>Spermatophyta</taxon>
        <taxon>Magnoliopsida</taxon>
        <taxon>eudicotyledons</taxon>
        <taxon>Gunneridae</taxon>
        <taxon>Pentapetalae</taxon>
        <taxon>rosids</taxon>
        <taxon>malvids</taxon>
        <taxon>Malvales</taxon>
        <taxon>Malvaceae</taxon>
        <taxon>Malvoideae</taxon>
        <taxon>Gossypium</taxon>
    </lineage>
</organism>